<evidence type="ECO:0000256" key="6">
    <source>
        <dbReference type="ARBA" id="ARBA00022840"/>
    </source>
</evidence>
<sequence>MSSSTTLTLGIALGANLNDPLSTLRGLRSLLILELKSWSSSNFSIQLGEGDIYWSPLFYTSPIKGSPIQEPYINSVLVLILAVPFTPLCIQLCQAQSLLNRLHKLEDLFGRHRIEHWGSRTLDLDLLWYGSLRFKSVNMTLPHPDLLERSFVLGPLAMIFPSIMLSTEDQRLSGLLSKILIIPLETVPKALNNSLIWPDSV</sequence>
<feature type="domain" description="7,8-dihydro-6-hydroxymethylpterin-pyrophosphokinase" evidence="8">
    <location>
        <begin position="116"/>
        <end position="127"/>
    </location>
</feature>
<accession>A0A2H4ZPM2</accession>
<dbReference type="PANTHER" id="PTHR43071:SF1">
    <property type="entry name" value="2-AMINO-4-HYDROXY-6-HYDROXYMETHYLDIHYDROPTERIDINE PYROPHOSPHOKINASE"/>
    <property type="match status" value="1"/>
</dbReference>
<keyword evidence="9" id="KW-0934">Plastid</keyword>
<keyword evidence="6" id="KW-0067">ATP-binding</keyword>
<dbReference type="EC" id="2.7.6.3" evidence="2"/>
<dbReference type="CDD" id="cd00483">
    <property type="entry name" value="HPPK"/>
    <property type="match status" value="1"/>
</dbReference>
<dbReference type="PANTHER" id="PTHR43071">
    <property type="entry name" value="2-AMINO-4-HYDROXY-6-HYDROXYMETHYLDIHYDROPTERIDINE PYROPHOSPHOKINASE"/>
    <property type="match status" value="1"/>
</dbReference>
<proteinExistence type="predicted"/>
<dbReference type="UniPathway" id="UPA00077">
    <property type="reaction ID" value="UER00155"/>
</dbReference>
<dbReference type="AlphaFoldDB" id="A0A2H4ZPM2"/>
<keyword evidence="7" id="KW-0289">Folate biosynthesis</keyword>
<evidence type="ECO:0000256" key="2">
    <source>
        <dbReference type="ARBA" id="ARBA00013253"/>
    </source>
</evidence>
<gene>
    <name evidence="9" type="ORF">PLO_492</name>
</gene>
<evidence type="ECO:0000256" key="5">
    <source>
        <dbReference type="ARBA" id="ARBA00022777"/>
    </source>
</evidence>
<dbReference type="GO" id="GO:0003848">
    <property type="term" value="F:2-amino-4-hydroxy-6-hydroxymethyldihydropteridine diphosphokinase activity"/>
    <property type="evidence" value="ECO:0007669"/>
    <property type="project" value="UniProtKB-EC"/>
</dbReference>
<dbReference type="PROSITE" id="PS00794">
    <property type="entry name" value="HPPK"/>
    <property type="match status" value="1"/>
</dbReference>
<dbReference type="Pfam" id="PF01288">
    <property type="entry name" value="HPPK"/>
    <property type="match status" value="1"/>
</dbReference>
<dbReference type="InterPro" id="IPR035907">
    <property type="entry name" value="Hppk_sf"/>
</dbReference>
<dbReference type="GO" id="GO:0016301">
    <property type="term" value="F:kinase activity"/>
    <property type="evidence" value="ECO:0007669"/>
    <property type="project" value="UniProtKB-KW"/>
</dbReference>
<keyword evidence="3" id="KW-0808">Transferase</keyword>
<dbReference type="NCBIfam" id="TIGR01498">
    <property type="entry name" value="folK"/>
    <property type="match status" value="1"/>
</dbReference>
<geneLocation type="plastid" evidence="9"/>
<evidence type="ECO:0000256" key="1">
    <source>
        <dbReference type="ARBA" id="ARBA00005051"/>
    </source>
</evidence>
<organism evidence="9">
    <name type="scientific">Paulinella longichromatophora</name>
    <dbReference type="NCBI Taxonomy" id="1708747"/>
    <lineage>
        <taxon>Eukaryota</taxon>
        <taxon>Sar</taxon>
        <taxon>Rhizaria</taxon>
        <taxon>Cercozoa</taxon>
        <taxon>Imbricatea</taxon>
        <taxon>Silicofilosea</taxon>
        <taxon>Euglyphida</taxon>
        <taxon>Paulinellidae</taxon>
        <taxon>Paulinella</taxon>
    </lineage>
</organism>
<evidence type="ECO:0000256" key="4">
    <source>
        <dbReference type="ARBA" id="ARBA00022741"/>
    </source>
</evidence>
<keyword evidence="4" id="KW-0547">Nucleotide-binding</keyword>
<keyword evidence="5 9" id="KW-0418">Kinase</keyword>
<dbReference type="GO" id="GO:0046654">
    <property type="term" value="P:tetrahydrofolate biosynthetic process"/>
    <property type="evidence" value="ECO:0007669"/>
    <property type="project" value="UniProtKB-UniPathway"/>
</dbReference>
<dbReference type="GO" id="GO:0046656">
    <property type="term" value="P:folic acid biosynthetic process"/>
    <property type="evidence" value="ECO:0007669"/>
    <property type="project" value="UniProtKB-KW"/>
</dbReference>
<evidence type="ECO:0000313" key="9">
    <source>
        <dbReference type="EMBL" id="AUG32485.1"/>
    </source>
</evidence>
<dbReference type="EMBL" id="MG264610">
    <property type="protein sequence ID" value="AUG32485.1"/>
    <property type="molecule type" value="Genomic_DNA"/>
</dbReference>
<reference evidence="9" key="1">
    <citation type="submission" date="2017-10" db="EMBL/GenBank/DDBJ databases">
        <title>Paulinella longichromatophora chromatophore genome.</title>
        <authorList>
            <person name="Lhee D."/>
            <person name="Yoon H.S."/>
        </authorList>
    </citation>
    <scope>NUCLEOTIDE SEQUENCE</scope>
</reference>
<evidence type="ECO:0000256" key="7">
    <source>
        <dbReference type="ARBA" id="ARBA00022909"/>
    </source>
</evidence>
<evidence type="ECO:0000256" key="3">
    <source>
        <dbReference type="ARBA" id="ARBA00022679"/>
    </source>
</evidence>
<comment type="pathway">
    <text evidence="1">Cofactor biosynthesis; tetrahydrofolate biosynthesis; 2-amino-4-hydroxy-6-hydroxymethyl-7,8-dihydropteridine diphosphate from 7,8-dihydroneopterin triphosphate: step 4/4.</text>
</comment>
<dbReference type="SUPFAM" id="SSF55083">
    <property type="entry name" value="6-hydroxymethyl-7,8-dihydropterin pyrophosphokinase, HPPK"/>
    <property type="match status" value="1"/>
</dbReference>
<protein>
    <recommendedName>
        <fullName evidence="2">2-amino-4-hydroxy-6-hydroxymethyldihydropteridine diphosphokinase</fullName>
        <ecNumber evidence="2">2.7.6.3</ecNumber>
    </recommendedName>
</protein>
<dbReference type="GO" id="GO:0005524">
    <property type="term" value="F:ATP binding"/>
    <property type="evidence" value="ECO:0007669"/>
    <property type="project" value="UniProtKB-KW"/>
</dbReference>
<dbReference type="Gene3D" id="3.30.70.560">
    <property type="entry name" value="7,8-Dihydro-6-hydroxymethylpterin-pyrophosphokinase HPPK"/>
    <property type="match status" value="1"/>
</dbReference>
<dbReference type="InterPro" id="IPR000550">
    <property type="entry name" value="Hppk"/>
</dbReference>
<name>A0A2H4ZPM2_9EUKA</name>
<evidence type="ECO:0000259" key="8">
    <source>
        <dbReference type="PROSITE" id="PS00794"/>
    </source>
</evidence>